<reference evidence="1 2" key="1">
    <citation type="submission" date="2020-04" db="EMBL/GenBank/DDBJ databases">
        <title>Flammeovirga sp. SR4, a novel species isolated from seawater.</title>
        <authorList>
            <person name="Wang X."/>
        </authorList>
    </citation>
    <scope>NUCLEOTIDE SEQUENCE [LARGE SCALE GENOMIC DNA]</scope>
    <source>
        <strain evidence="1 2">SR4</strain>
    </source>
</reference>
<dbReference type="AlphaFoldDB" id="A0A7X8XZ92"/>
<dbReference type="Proteomes" id="UP000585050">
    <property type="component" value="Unassembled WGS sequence"/>
</dbReference>
<proteinExistence type="predicted"/>
<dbReference type="Gene3D" id="1.10.1660.10">
    <property type="match status" value="1"/>
</dbReference>
<protein>
    <submittedName>
        <fullName evidence="1">Uncharacterized protein</fullName>
    </submittedName>
</protein>
<name>A0A7X8XZ92_9BACT</name>
<evidence type="ECO:0000313" key="1">
    <source>
        <dbReference type="EMBL" id="NLR94937.1"/>
    </source>
</evidence>
<dbReference type="EMBL" id="JABAIL010000016">
    <property type="protein sequence ID" value="NLR94937.1"/>
    <property type="molecule type" value="Genomic_DNA"/>
</dbReference>
<accession>A0A7X8XZ92</accession>
<dbReference type="RefSeq" id="WP_168885646.1">
    <property type="nucleotide sequence ID" value="NZ_JABAIL010000016.1"/>
</dbReference>
<gene>
    <name evidence="1" type="ORF">HGP29_27270</name>
</gene>
<keyword evidence="2" id="KW-1185">Reference proteome</keyword>
<organism evidence="1 2">
    <name type="scientific">Flammeovirga agarivorans</name>
    <dbReference type="NCBI Taxonomy" id="2726742"/>
    <lineage>
        <taxon>Bacteria</taxon>
        <taxon>Pseudomonadati</taxon>
        <taxon>Bacteroidota</taxon>
        <taxon>Cytophagia</taxon>
        <taxon>Cytophagales</taxon>
        <taxon>Flammeovirgaceae</taxon>
        <taxon>Flammeovirga</taxon>
    </lineage>
</organism>
<evidence type="ECO:0000313" key="2">
    <source>
        <dbReference type="Proteomes" id="UP000585050"/>
    </source>
</evidence>
<comment type="caution">
    <text evidence="1">The sequence shown here is derived from an EMBL/GenBank/DDBJ whole genome shotgun (WGS) entry which is preliminary data.</text>
</comment>
<sequence>MKFQEKPKVVMVNGKAIYCYYPHVLAYSLGVTTRTLRNYLKKGLIPQSNLMLKLGSSSVHAKLYSTYLIKRVKVIRDKYGRSFDIKSAHVQADLVKAFNNERRLYNL</sequence>